<feature type="chain" id="PRO_5015558196" evidence="3">
    <location>
        <begin position="25"/>
        <end position="564"/>
    </location>
</feature>
<dbReference type="OrthoDB" id="9764953at2"/>
<name>A0A2U2B5Z7_9BACT</name>
<keyword evidence="2" id="KW-0378">Hydrolase</keyword>
<dbReference type="PANTHER" id="PTHR43037">
    <property type="entry name" value="UNNAMED PRODUCT-RELATED"/>
    <property type="match status" value="1"/>
</dbReference>
<dbReference type="InterPro" id="IPR029058">
    <property type="entry name" value="AB_hydrolase_fold"/>
</dbReference>
<dbReference type="Proteomes" id="UP000244956">
    <property type="component" value="Unassembled WGS sequence"/>
</dbReference>
<sequence length="564" mass="63338">MSLKKLLFSFLLAASTFMATNAQYYQPGPQVETFYSEIDDSEQPYALYLPEDFDPDKIYPLLVMLHGAMSNHRLALKRVFGKTNLPGESDAEASRYFPEWDNVQYIVVAPYARGTMGYVGIPEDDVIQVIDKCRKDFNIDRNRIYLTGLSMGGGGTLFMGMAYADLFAAIAPVCPAPPDEYFDIAENALNIPVSVHQGGADPVVRPEGTRRIVDELRNIGTMVEYHEYPGVHHDSWANAYENEKIFEWFDGIERDPFPARVRYATKWYKNPKAYWVKIDKLTPGMLARIDAEFTGSNAVVVKTDNLDAFSLNLKGHPRFDTSNLLSVTIDGKEINSLPKYNHSFVRKEGKWETGKYHAPVVAKKQGLEGPMYEVVTDRHVFVYGTQNDSGKEEINQRKEIAKEAADFSVSFGGFFEQNSEVNPRVIADQQVSRDDLLHSNLVLFGTSETNSVIADMADELPLQLEAKGDSLGLAYCYPYNGNLVVVSSGLPFWTFVPDENGRETDQVIRFGGATGAQALKGMKDYILFRKSNHNVLVEGIFDNDWKLPVDVIEKLESNGVVVRE</sequence>
<evidence type="ECO:0000256" key="2">
    <source>
        <dbReference type="ARBA" id="ARBA00022801"/>
    </source>
</evidence>
<dbReference type="InterPro" id="IPR002925">
    <property type="entry name" value="Dienelactn_hydro"/>
</dbReference>
<comment type="caution">
    <text evidence="5">The sequence shown here is derived from an EMBL/GenBank/DDBJ whole genome shotgun (WGS) entry which is preliminary data.</text>
</comment>
<evidence type="ECO:0000256" key="3">
    <source>
        <dbReference type="SAM" id="SignalP"/>
    </source>
</evidence>
<evidence type="ECO:0000259" key="4">
    <source>
        <dbReference type="Pfam" id="PF01738"/>
    </source>
</evidence>
<feature type="domain" description="Dienelactone hydrolase" evidence="4">
    <location>
        <begin position="128"/>
        <end position="233"/>
    </location>
</feature>
<evidence type="ECO:0000313" key="6">
    <source>
        <dbReference type="Proteomes" id="UP000244956"/>
    </source>
</evidence>
<dbReference type="RefSeq" id="WP_109265412.1">
    <property type="nucleotide sequence ID" value="NZ_QEWP01000014.1"/>
</dbReference>
<evidence type="ECO:0000256" key="1">
    <source>
        <dbReference type="ARBA" id="ARBA00022729"/>
    </source>
</evidence>
<dbReference type="PANTHER" id="PTHR43037:SF5">
    <property type="entry name" value="FERULOYL ESTERASE"/>
    <property type="match status" value="1"/>
</dbReference>
<dbReference type="AlphaFoldDB" id="A0A2U2B5Z7"/>
<evidence type="ECO:0000313" key="5">
    <source>
        <dbReference type="EMBL" id="PWD98500.1"/>
    </source>
</evidence>
<dbReference type="GO" id="GO:0016787">
    <property type="term" value="F:hydrolase activity"/>
    <property type="evidence" value="ECO:0007669"/>
    <property type="project" value="UniProtKB-KW"/>
</dbReference>
<dbReference type="SUPFAM" id="SSF53474">
    <property type="entry name" value="alpha/beta-Hydrolases"/>
    <property type="match status" value="1"/>
</dbReference>
<organism evidence="5 6">
    <name type="scientific">Marinilabilia rubra</name>
    <dbReference type="NCBI Taxonomy" id="2162893"/>
    <lineage>
        <taxon>Bacteria</taxon>
        <taxon>Pseudomonadati</taxon>
        <taxon>Bacteroidota</taxon>
        <taxon>Bacteroidia</taxon>
        <taxon>Marinilabiliales</taxon>
        <taxon>Marinilabiliaceae</taxon>
        <taxon>Marinilabilia</taxon>
    </lineage>
</organism>
<keyword evidence="6" id="KW-1185">Reference proteome</keyword>
<reference evidence="5 6" key="1">
    <citation type="submission" date="2018-05" db="EMBL/GenBank/DDBJ databases">
        <title>Marinilabilia rubrum sp. nov., isolated from saltern sediment.</title>
        <authorList>
            <person name="Zhang R."/>
        </authorList>
    </citation>
    <scope>NUCLEOTIDE SEQUENCE [LARGE SCALE GENOMIC DNA]</scope>
    <source>
        <strain evidence="5 6">WTE16</strain>
    </source>
</reference>
<feature type="signal peptide" evidence="3">
    <location>
        <begin position="1"/>
        <end position="24"/>
    </location>
</feature>
<dbReference type="Pfam" id="PF01738">
    <property type="entry name" value="DLH"/>
    <property type="match status" value="1"/>
</dbReference>
<accession>A0A2U2B5Z7</accession>
<dbReference type="InterPro" id="IPR050955">
    <property type="entry name" value="Plant_Biomass_Hydrol_Est"/>
</dbReference>
<proteinExistence type="predicted"/>
<dbReference type="EMBL" id="QEWP01000014">
    <property type="protein sequence ID" value="PWD98500.1"/>
    <property type="molecule type" value="Genomic_DNA"/>
</dbReference>
<gene>
    <name evidence="5" type="ORF">DDZ16_15600</name>
</gene>
<protein>
    <submittedName>
        <fullName evidence="5">Phospholipase</fullName>
    </submittedName>
</protein>
<dbReference type="Gene3D" id="3.40.50.1820">
    <property type="entry name" value="alpha/beta hydrolase"/>
    <property type="match status" value="1"/>
</dbReference>
<keyword evidence="1 3" id="KW-0732">Signal</keyword>